<evidence type="ECO:0000313" key="2">
    <source>
        <dbReference type="EMBL" id="CCJ74408.1"/>
    </source>
</evidence>
<name>K8A398_9ENTR</name>
<proteinExistence type="predicted"/>
<dbReference type="OrthoDB" id="9801383at2"/>
<protein>
    <submittedName>
        <fullName evidence="2">Putative phosphatase</fullName>
    </submittedName>
</protein>
<dbReference type="AlphaFoldDB" id="K8A398"/>
<reference evidence="2" key="1">
    <citation type="submission" date="2012-07" db="EMBL/GenBank/DDBJ databases">
        <authorList>
            <person name="Cummings C."/>
        </authorList>
    </citation>
    <scope>NUCLEOTIDE SEQUENCE</scope>
    <source>
        <strain evidence="2">1330</strain>
    </source>
</reference>
<evidence type="ECO:0000313" key="3">
    <source>
        <dbReference type="Proteomes" id="UP000009340"/>
    </source>
</evidence>
<comment type="caution">
    <text evidence="2">The sequence shown here is derived from an EMBL/GenBank/DDBJ whole genome shotgun (WGS) entry which is preliminary data.</text>
</comment>
<feature type="region of interest" description="Disordered" evidence="1">
    <location>
        <begin position="1"/>
        <end position="21"/>
    </location>
</feature>
<gene>
    <name evidence="2" type="ORF">BN137_3806</name>
</gene>
<accession>K8A398</accession>
<dbReference type="RefSeq" id="WP_007680144.1">
    <property type="nucleotide sequence ID" value="NZ_CAKW01000133.1"/>
</dbReference>
<organism evidence="2 3">
    <name type="scientific">Cronobacter condimenti 1330</name>
    <dbReference type="NCBI Taxonomy" id="1073999"/>
    <lineage>
        <taxon>Bacteria</taxon>
        <taxon>Pseudomonadati</taxon>
        <taxon>Pseudomonadota</taxon>
        <taxon>Gammaproteobacteria</taxon>
        <taxon>Enterobacterales</taxon>
        <taxon>Enterobacteriaceae</taxon>
        <taxon>Cronobacter</taxon>
    </lineage>
</organism>
<dbReference type="eggNOG" id="COG3211">
    <property type="taxonomic scope" value="Bacteria"/>
</dbReference>
<sequence length="55" mass="6446">MGRPLKTLFKREHSEEISNPSDNRAFSQVAEVFLSRRRLLQAGQSQAPRRRSRFC</sequence>
<dbReference type="EMBL" id="CAKW01000133">
    <property type="protein sequence ID" value="CCJ74408.1"/>
    <property type="molecule type" value="Genomic_DNA"/>
</dbReference>
<evidence type="ECO:0000256" key="1">
    <source>
        <dbReference type="SAM" id="MobiDB-lite"/>
    </source>
</evidence>
<dbReference type="Proteomes" id="UP000009340">
    <property type="component" value="Unassembled WGS sequence"/>
</dbReference>